<name>A0A6J7X2A1_9CAUD</name>
<reference evidence="1" key="1">
    <citation type="submission" date="2020-05" db="EMBL/GenBank/DDBJ databases">
        <authorList>
            <person name="Chiriac C."/>
            <person name="Salcher M."/>
            <person name="Ghai R."/>
            <person name="Kavagutti S V."/>
        </authorList>
    </citation>
    <scope>NUCLEOTIDE SEQUENCE</scope>
</reference>
<accession>A0A6J7X2A1</accession>
<evidence type="ECO:0000313" key="1">
    <source>
        <dbReference type="EMBL" id="CAB5223245.1"/>
    </source>
</evidence>
<dbReference type="EMBL" id="LR798316">
    <property type="protein sequence ID" value="CAB5223245.1"/>
    <property type="molecule type" value="Genomic_DNA"/>
</dbReference>
<sequence>MRKIIKCIGCFIKLGSILEHIIGLVTLGHGKTVAYKVARWMGYSDCGCDRRRVTMNQWTCKSYSETISIL</sequence>
<gene>
    <name evidence="1" type="ORF">UFOVP385_16</name>
</gene>
<proteinExistence type="predicted"/>
<protein>
    <submittedName>
        <fullName evidence="1">Uncharacterized protein</fullName>
    </submittedName>
</protein>
<organism evidence="1">
    <name type="scientific">uncultured Caudovirales phage</name>
    <dbReference type="NCBI Taxonomy" id="2100421"/>
    <lineage>
        <taxon>Viruses</taxon>
        <taxon>Duplodnaviria</taxon>
        <taxon>Heunggongvirae</taxon>
        <taxon>Uroviricota</taxon>
        <taxon>Caudoviricetes</taxon>
        <taxon>Peduoviridae</taxon>
        <taxon>Maltschvirus</taxon>
        <taxon>Maltschvirus maltsch</taxon>
    </lineage>
</organism>